<proteinExistence type="predicted"/>
<dbReference type="AlphaFoldDB" id="K1YBM7"/>
<reference evidence="1" key="1">
    <citation type="journal article" date="2012" name="Science">
        <title>Fermentation, hydrogen, and sulfur metabolism in multiple uncultivated bacterial phyla.</title>
        <authorList>
            <person name="Wrighton K.C."/>
            <person name="Thomas B.C."/>
            <person name="Sharon I."/>
            <person name="Miller C.S."/>
            <person name="Castelle C.J."/>
            <person name="VerBerkmoes N.C."/>
            <person name="Wilkins M.J."/>
            <person name="Hettich R.L."/>
            <person name="Lipton M.S."/>
            <person name="Williams K.H."/>
            <person name="Long P.E."/>
            <person name="Banfield J.F."/>
        </authorList>
    </citation>
    <scope>NUCLEOTIDE SEQUENCE [LARGE SCALE GENOMIC DNA]</scope>
</reference>
<sequence length="183" mass="21834">MFLYIREVCEETIHFFLCILSTCLGEVADTYRLKFCIDFSYEILLTTTTFDVFVSTIIIDDNLDECFDSEKILIIHRFLFGPFYESIYIHILERCCPIIVLVFIGDMIESLTTKSRIFEEGECEFHPDVVIPRIMIELIDETVIFKRRKTLRDKTRKRIDKEGEFLPDFIGLEDEIERIFRQR</sequence>
<organism evidence="1">
    <name type="scientific">uncultured bacterium</name>
    <name type="common">gcode 4</name>
    <dbReference type="NCBI Taxonomy" id="1234023"/>
    <lineage>
        <taxon>Bacteria</taxon>
        <taxon>environmental samples</taxon>
    </lineage>
</organism>
<evidence type="ECO:0000313" key="1">
    <source>
        <dbReference type="EMBL" id="EKD29743.1"/>
    </source>
</evidence>
<name>K1YBM7_9BACT</name>
<comment type="caution">
    <text evidence="1">The sequence shown here is derived from an EMBL/GenBank/DDBJ whole genome shotgun (WGS) entry which is preliminary data.</text>
</comment>
<accession>K1YBM7</accession>
<gene>
    <name evidence="1" type="ORF">ACD_78C00296G0002</name>
</gene>
<protein>
    <submittedName>
        <fullName evidence="1">Uncharacterized protein</fullName>
    </submittedName>
</protein>
<dbReference type="EMBL" id="AMFJ01034296">
    <property type="protein sequence ID" value="EKD29743.1"/>
    <property type="molecule type" value="Genomic_DNA"/>
</dbReference>